<organism evidence="1 2">
    <name type="scientific">Setaria viridis</name>
    <name type="common">Green bristlegrass</name>
    <name type="synonym">Setaria italica subsp. viridis</name>
    <dbReference type="NCBI Taxonomy" id="4556"/>
    <lineage>
        <taxon>Eukaryota</taxon>
        <taxon>Viridiplantae</taxon>
        <taxon>Streptophyta</taxon>
        <taxon>Embryophyta</taxon>
        <taxon>Tracheophyta</taxon>
        <taxon>Spermatophyta</taxon>
        <taxon>Magnoliopsida</taxon>
        <taxon>Liliopsida</taxon>
        <taxon>Poales</taxon>
        <taxon>Poaceae</taxon>
        <taxon>PACMAD clade</taxon>
        <taxon>Panicoideae</taxon>
        <taxon>Panicodae</taxon>
        <taxon>Paniceae</taxon>
        <taxon>Cenchrinae</taxon>
        <taxon>Setaria</taxon>
    </lineage>
</organism>
<evidence type="ECO:0000313" key="1">
    <source>
        <dbReference type="EMBL" id="TKW18851.1"/>
    </source>
</evidence>
<proteinExistence type="predicted"/>
<sequence>MTGLNFSPLSQTPPKYEFLKSRVIFYFQFLAGHLEGCQGSTIYYPASQIIVSFLFEMTVSCPNSICIMYTRRAGNLCPNVVACVKHHVGTVTKIFLLIVVSLIISLPA</sequence>
<dbReference type="EMBL" id="CM016556">
    <property type="protein sequence ID" value="TKW18851.1"/>
    <property type="molecule type" value="Genomic_DNA"/>
</dbReference>
<accession>A0A4U6UQP8</accession>
<evidence type="ECO:0000313" key="2">
    <source>
        <dbReference type="Proteomes" id="UP000298652"/>
    </source>
</evidence>
<reference evidence="1" key="1">
    <citation type="submission" date="2019-03" db="EMBL/GenBank/DDBJ databases">
        <title>WGS assembly of Setaria viridis.</title>
        <authorList>
            <person name="Huang P."/>
            <person name="Jenkins J."/>
            <person name="Grimwood J."/>
            <person name="Barry K."/>
            <person name="Healey A."/>
            <person name="Mamidi S."/>
            <person name="Sreedasyam A."/>
            <person name="Shu S."/>
            <person name="Feldman M."/>
            <person name="Wu J."/>
            <person name="Yu Y."/>
            <person name="Chen C."/>
            <person name="Johnson J."/>
            <person name="Rokhsar D."/>
            <person name="Baxter I."/>
            <person name="Schmutz J."/>
            <person name="Brutnell T."/>
            <person name="Kellogg E."/>
        </authorList>
    </citation>
    <scope>NUCLEOTIDE SEQUENCE [LARGE SCALE GENOMIC DNA]</scope>
</reference>
<keyword evidence="2" id="KW-1185">Reference proteome</keyword>
<protein>
    <submittedName>
        <fullName evidence="1">Uncharacterized protein</fullName>
    </submittedName>
</protein>
<name>A0A4U6UQP8_SETVI</name>
<dbReference type="Gramene" id="TKW18851">
    <property type="protein sequence ID" value="TKW18851"/>
    <property type="gene ID" value="SEVIR_5G458800v2"/>
</dbReference>
<dbReference type="AlphaFoldDB" id="A0A4U6UQP8"/>
<dbReference type="Proteomes" id="UP000298652">
    <property type="component" value="Chromosome 5"/>
</dbReference>
<gene>
    <name evidence="1" type="ORF">SEVIR_5G458800v2</name>
</gene>